<dbReference type="RefSeq" id="WP_217425750.1">
    <property type="nucleotide sequence ID" value="NZ_JABSNP010000011.1"/>
</dbReference>
<protein>
    <submittedName>
        <fullName evidence="2">Tetratricopeptide (TPR) repeat protein</fullName>
    </submittedName>
</protein>
<evidence type="ECO:0000313" key="2">
    <source>
        <dbReference type="EMBL" id="NRT19711.1"/>
    </source>
</evidence>
<evidence type="ECO:0000313" key="3">
    <source>
        <dbReference type="Proteomes" id="UP000779507"/>
    </source>
</evidence>
<evidence type="ECO:0000259" key="1">
    <source>
        <dbReference type="Pfam" id="PF04471"/>
    </source>
</evidence>
<keyword evidence="3" id="KW-1185">Reference proteome</keyword>
<organism evidence="2 3">
    <name type="scientific">Hymenobacter caeli</name>
    <dbReference type="NCBI Taxonomy" id="2735894"/>
    <lineage>
        <taxon>Bacteria</taxon>
        <taxon>Pseudomonadati</taxon>
        <taxon>Bacteroidota</taxon>
        <taxon>Cytophagia</taxon>
        <taxon>Cytophagales</taxon>
        <taxon>Hymenobacteraceae</taxon>
        <taxon>Hymenobacter</taxon>
    </lineage>
</organism>
<proteinExistence type="predicted"/>
<accession>A0ABX2FRA1</accession>
<dbReference type="Pfam" id="PF04471">
    <property type="entry name" value="Mrr_cat"/>
    <property type="match status" value="1"/>
</dbReference>
<name>A0ABX2FRA1_9BACT</name>
<reference evidence="2 3" key="1">
    <citation type="submission" date="2020-05" db="EMBL/GenBank/DDBJ databases">
        <title>Genomic Encyclopedia of Type Strains, Phase IV (KMG-V): Genome sequencing to study the core and pangenomes of soil and plant-associated prokaryotes.</title>
        <authorList>
            <person name="Whitman W."/>
        </authorList>
    </citation>
    <scope>NUCLEOTIDE SEQUENCE [LARGE SCALE GENOMIC DNA]</scope>
    <source>
        <strain evidence="2 3">9A</strain>
    </source>
</reference>
<sequence length="466" mass="53460">MSGLMDWKKYEKEIHTQFQDMYPEAEITHNASLPGRYSKADRQIDILVQDYAAGEKITIIVDGKYYSENIDVKDVESFLAMMQDVGADKGLLITQKGYSQAAINRAYNDPSRLELDILNFDELKDFQGFGAIPYSGKYGVLIPSPFGWVIDASHVEGINAAVFQRGLSLEEARKKKEWMYIKIISKTEQLSSLEKLIKFQEEYTISLSSNAKTTYQSTIRRSDAKTKLRKIIIDSYHTPEYTGFVEFNEFFFLCVLFTPDELKDKNIKKLEYILAKALPIAIDIEAKLRSELAELSEIISITKDNTEIASILITQGKILQSANKFEEADQKFIESISLCQTSYEAIKGRIELAVATNKDTDYLNPIIDIFFDLGPTNPTVCQDLIDILYDEKEKLIEILSRKLKDFTTNLEAQGNIKYHLALFYSSIKDFTKAKIYFKEARQDFLKSLNKEHEVFTAIQYNLDRLN</sequence>
<dbReference type="EMBL" id="JABSNP010000011">
    <property type="protein sequence ID" value="NRT19711.1"/>
    <property type="molecule type" value="Genomic_DNA"/>
</dbReference>
<gene>
    <name evidence="2" type="ORF">HNP98_002545</name>
</gene>
<dbReference type="Proteomes" id="UP000779507">
    <property type="component" value="Unassembled WGS sequence"/>
</dbReference>
<dbReference type="InterPro" id="IPR007560">
    <property type="entry name" value="Restrct_endonuc_IV_Mrr"/>
</dbReference>
<feature type="domain" description="Restriction endonuclease type IV Mrr" evidence="1">
    <location>
        <begin position="5"/>
        <end position="122"/>
    </location>
</feature>
<comment type="caution">
    <text evidence="2">The sequence shown here is derived from an EMBL/GenBank/DDBJ whole genome shotgun (WGS) entry which is preliminary data.</text>
</comment>